<organism evidence="2 3">
    <name type="scientific">Afipia felis</name>
    <name type="common">Cat scratch disease bacillus</name>
    <dbReference type="NCBI Taxonomy" id="1035"/>
    <lineage>
        <taxon>Bacteria</taxon>
        <taxon>Pseudomonadati</taxon>
        <taxon>Pseudomonadota</taxon>
        <taxon>Alphaproteobacteria</taxon>
        <taxon>Hyphomicrobiales</taxon>
        <taxon>Nitrobacteraceae</taxon>
        <taxon>Afipia</taxon>
    </lineage>
</organism>
<dbReference type="InterPro" id="IPR052564">
    <property type="entry name" value="N-acetyltrans/Recomb-assoc"/>
</dbReference>
<dbReference type="RefSeq" id="WP_048756293.1">
    <property type="nucleotide sequence ID" value="NZ_CCAZ020000001.1"/>
</dbReference>
<proteinExistence type="predicted"/>
<feature type="domain" description="N-acetyltransferase" evidence="1">
    <location>
        <begin position="8"/>
        <end position="161"/>
    </location>
</feature>
<sequence length="173" mass="18464">MAQALPKIGLRPFLPADTSILAAIFIASIEELTEDSYSEAQREEWASRAEDEAAFGKKLGAQLTLVATVQGSPVGFASLRGADHLDMLFVHPGAVRQGVASTLCDALEKLAAARGAKLMSVDASDSAQEFFAGRGYLGQQRNSISIGDEWLANTTMTKALGDTPPEDNPRLRQ</sequence>
<dbReference type="SUPFAM" id="SSF55729">
    <property type="entry name" value="Acyl-CoA N-acyltransferases (Nat)"/>
    <property type="match status" value="1"/>
</dbReference>
<comment type="caution">
    <text evidence="2">The sequence shown here is derived from an EMBL/GenBank/DDBJ whole genome shotgun (WGS) entry which is preliminary data.</text>
</comment>
<keyword evidence="3" id="KW-1185">Reference proteome</keyword>
<dbReference type="InterPro" id="IPR016181">
    <property type="entry name" value="Acyl_CoA_acyltransferase"/>
</dbReference>
<dbReference type="AlphaFoldDB" id="A0A090N7C7"/>
<gene>
    <name evidence="2" type="primary">yafP</name>
    <name evidence="2" type="ORF">BN961_01788</name>
</gene>
<dbReference type="EMBL" id="CCAZ020000001">
    <property type="protein sequence ID" value="CEG08373.1"/>
    <property type="molecule type" value="Genomic_DNA"/>
</dbReference>
<evidence type="ECO:0000313" key="2">
    <source>
        <dbReference type="EMBL" id="CEG08373.1"/>
    </source>
</evidence>
<dbReference type="Gene3D" id="3.40.630.30">
    <property type="match status" value="1"/>
</dbReference>
<evidence type="ECO:0000313" key="3">
    <source>
        <dbReference type="Proteomes" id="UP000035762"/>
    </source>
</evidence>
<name>A0A090N7C7_AFIFE</name>
<reference evidence="2 3" key="1">
    <citation type="journal article" date="2014" name="Genome Announc.">
        <title>Genome Sequence of Afipia felis Strain 76713, Isolated in Hospital Water Using an Amoeba Co-Culture Procedure.</title>
        <authorList>
            <person name="Benamar S."/>
            <person name="La Scola B."/>
            <person name="Croce O."/>
        </authorList>
    </citation>
    <scope>NUCLEOTIDE SEQUENCE [LARGE SCALE GENOMIC DNA]</scope>
    <source>
        <strain evidence="2 3">76713</strain>
    </source>
</reference>
<dbReference type="PANTHER" id="PTHR43451">
    <property type="entry name" value="ACETYLTRANSFERASE (GNAT) FAMILY PROTEIN"/>
    <property type="match status" value="1"/>
</dbReference>
<dbReference type="Proteomes" id="UP000035762">
    <property type="component" value="Unassembled WGS sequence"/>
</dbReference>
<dbReference type="Pfam" id="PF13673">
    <property type="entry name" value="Acetyltransf_10"/>
    <property type="match status" value="1"/>
</dbReference>
<dbReference type="OrthoDB" id="9789081at2"/>
<accession>A0A090N7C7</accession>
<evidence type="ECO:0000259" key="1">
    <source>
        <dbReference type="PROSITE" id="PS51186"/>
    </source>
</evidence>
<dbReference type="PROSITE" id="PS51186">
    <property type="entry name" value="GNAT"/>
    <property type="match status" value="1"/>
</dbReference>
<dbReference type="InterPro" id="IPR000182">
    <property type="entry name" value="GNAT_dom"/>
</dbReference>
<dbReference type="CDD" id="cd04301">
    <property type="entry name" value="NAT_SF"/>
    <property type="match status" value="1"/>
</dbReference>
<dbReference type="PANTHER" id="PTHR43451:SF1">
    <property type="entry name" value="ACETYLTRANSFERASE"/>
    <property type="match status" value="1"/>
</dbReference>
<protein>
    <submittedName>
        <fullName evidence="2">N-acetyltransferase YafP</fullName>
    </submittedName>
</protein>
<dbReference type="STRING" id="1035.BN961_01788"/>
<dbReference type="GO" id="GO:0016747">
    <property type="term" value="F:acyltransferase activity, transferring groups other than amino-acyl groups"/>
    <property type="evidence" value="ECO:0007669"/>
    <property type="project" value="InterPro"/>
</dbReference>